<evidence type="ECO:0000256" key="5">
    <source>
        <dbReference type="ARBA" id="ARBA00022989"/>
    </source>
</evidence>
<dbReference type="PROSITE" id="PS50850">
    <property type="entry name" value="MFS"/>
    <property type="match status" value="1"/>
</dbReference>
<dbReference type="GO" id="GO:0005886">
    <property type="term" value="C:plasma membrane"/>
    <property type="evidence" value="ECO:0007669"/>
    <property type="project" value="UniProtKB-SubCell"/>
</dbReference>
<feature type="transmembrane region" description="Helical" evidence="8">
    <location>
        <begin position="212"/>
        <end position="230"/>
    </location>
</feature>
<feature type="transmembrane region" description="Helical" evidence="8">
    <location>
        <begin position="309"/>
        <end position="333"/>
    </location>
</feature>
<feature type="domain" description="Major facilitator superfamily (MFS) profile" evidence="9">
    <location>
        <begin position="25"/>
        <end position="485"/>
    </location>
</feature>
<evidence type="ECO:0000256" key="4">
    <source>
        <dbReference type="ARBA" id="ARBA00022692"/>
    </source>
</evidence>
<evidence type="ECO:0000313" key="11">
    <source>
        <dbReference type="Proteomes" id="UP000645555"/>
    </source>
</evidence>
<dbReference type="GO" id="GO:0022857">
    <property type="term" value="F:transmembrane transporter activity"/>
    <property type="evidence" value="ECO:0007669"/>
    <property type="project" value="InterPro"/>
</dbReference>
<keyword evidence="11" id="KW-1185">Reference proteome</keyword>
<feature type="transmembrane region" description="Helical" evidence="8">
    <location>
        <begin position="377"/>
        <end position="396"/>
    </location>
</feature>
<evidence type="ECO:0000256" key="2">
    <source>
        <dbReference type="ARBA" id="ARBA00022448"/>
    </source>
</evidence>
<dbReference type="AlphaFoldDB" id="A0A918NSY7"/>
<dbReference type="PRINTS" id="PR01036">
    <property type="entry name" value="TCRTETB"/>
</dbReference>
<dbReference type="Gene3D" id="1.20.1720.10">
    <property type="entry name" value="Multidrug resistance protein D"/>
    <property type="match status" value="1"/>
</dbReference>
<name>A0A918NSY7_9ACTN</name>
<keyword evidence="2" id="KW-0813">Transport</keyword>
<comment type="subcellular location">
    <subcellularLocation>
        <location evidence="1">Cell membrane</location>
        <topology evidence="1">Multi-pass membrane protein</topology>
    </subcellularLocation>
</comment>
<organism evidence="10 11">
    <name type="scientific">Streptomyces fructofermentans</name>
    <dbReference type="NCBI Taxonomy" id="152141"/>
    <lineage>
        <taxon>Bacteria</taxon>
        <taxon>Bacillati</taxon>
        <taxon>Actinomycetota</taxon>
        <taxon>Actinomycetes</taxon>
        <taxon>Kitasatosporales</taxon>
        <taxon>Streptomycetaceae</taxon>
        <taxon>Streptomyces</taxon>
    </lineage>
</organism>
<feature type="transmembrane region" description="Helical" evidence="8">
    <location>
        <begin position="153"/>
        <end position="176"/>
    </location>
</feature>
<dbReference type="PANTHER" id="PTHR42718">
    <property type="entry name" value="MAJOR FACILITATOR SUPERFAMILY MULTIDRUG TRANSPORTER MFSC"/>
    <property type="match status" value="1"/>
</dbReference>
<dbReference type="Pfam" id="PF07690">
    <property type="entry name" value="MFS_1"/>
    <property type="match status" value="1"/>
</dbReference>
<evidence type="ECO:0000256" key="8">
    <source>
        <dbReference type="SAM" id="Phobius"/>
    </source>
</evidence>
<keyword evidence="3" id="KW-1003">Cell membrane</keyword>
<evidence type="ECO:0000256" key="7">
    <source>
        <dbReference type="ARBA" id="ARBA00023251"/>
    </source>
</evidence>
<evidence type="ECO:0000256" key="1">
    <source>
        <dbReference type="ARBA" id="ARBA00004651"/>
    </source>
</evidence>
<feature type="transmembrane region" description="Helical" evidence="8">
    <location>
        <begin position="92"/>
        <end position="117"/>
    </location>
</feature>
<keyword evidence="5 8" id="KW-1133">Transmembrane helix</keyword>
<evidence type="ECO:0000313" key="10">
    <source>
        <dbReference type="EMBL" id="GGX93640.1"/>
    </source>
</evidence>
<protein>
    <submittedName>
        <fullName evidence="10">MFS transporter</fullName>
    </submittedName>
</protein>
<feature type="transmembrane region" description="Helical" evidence="8">
    <location>
        <begin position="182"/>
        <end position="200"/>
    </location>
</feature>
<dbReference type="InterPro" id="IPR020846">
    <property type="entry name" value="MFS_dom"/>
</dbReference>
<gene>
    <name evidence="10" type="ORF">GCM10010515_70690</name>
</gene>
<dbReference type="RefSeq" id="WP_268255903.1">
    <property type="nucleotide sequence ID" value="NZ_BMWD01000039.1"/>
</dbReference>
<keyword evidence="6 8" id="KW-0472">Membrane</keyword>
<dbReference type="PANTHER" id="PTHR42718:SF46">
    <property type="entry name" value="BLR6921 PROTEIN"/>
    <property type="match status" value="1"/>
</dbReference>
<sequence length="507" mass="51706">MATQNAAPAAGPNPGAAADPRRWLVLAVICTAYLMVGLDLTVMNLALPSAQEALEFTNADRQWIVTAYALPFGSLLLFFGRLSDLIGRKESFLIGLSGFAIASAVGGASTGFGMLVAARASQGVFAAMLAPACLALLATTFTDQNEKGKAFGIFSGVVASGAGLGLIIGGALTSALDWRWCLYVNLIFAGIALAGGILLLTKQPKAGGRIDVPGVLVASAGMFCLVYGLSNAAEDSWSAPSTWGFLAAGAALLIAFALWQARAAHPLLPPRIVLDRNRGGAYLTVLLVGTGMFGILLFLIYYMQTTLDYSAITSGVALLPMIVCTTLGAGIGATKLMPKYGPKPLITTGLLISAAGMAWLTGIGVDSGYASDLLGPLMVVGLGMGLIYAAALSTGTSGVDTQDSGIASACISAGQQLGGALGTALLNTIAATAATHWLEDNAKGQPTLQQLQLASIDGYTTVFWWCTAIFAGGAVIAGLLLRSGPLPTPDTAPAASDTAEHTPAEQA</sequence>
<feature type="transmembrane region" description="Helical" evidence="8">
    <location>
        <begin position="345"/>
        <end position="365"/>
    </location>
</feature>
<accession>A0A918NSY7</accession>
<feature type="transmembrane region" description="Helical" evidence="8">
    <location>
        <begin position="23"/>
        <end position="43"/>
    </location>
</feature>
<keyword evidence="4 8" id="KW-0812">Transmembrane</keyword>
<dbReference type="GO" id="GO:0046677">
    <property type="term" value="P:response to antibiotic"/>
    <property type="evidence" value="ECO:0007669"/>
    <property type="project" value="UniProtKB-KW"/>
</dbReference>
<evidence type="ECO:0000256" key="6">
    <source>
        <dbReference type="ARBA" id="ARBA00023136"/>
    </source>
</evidence>
<feature type="transmembrane region" description="Helical" evidence="8">
    <location>
        <begin position="417"/>
        <end position="438"/>
    </location>
</feature>
<feature type="transmembrane region" description="Helical" evidence="8">
    <location>
        <begin position="63"/>
        <end position="80"/>
    </location>
</feature>
<reference evidence="10" key="1">
    <citation type="journal article" date="2014" name="Int. J. Syst. Evol. Microbiol.">
        <title>Complete genome sequence of Corynebacterium casei LMG S-19264T (=DSM 44701T), isolated from a smear-ripened cheese.</title>
        <authorList>
            <consortium name="US DOE Joint Genome Institute (JGI-PGF)"/>
            <person name="Walter F."/>
            <person name="Albersmeier A."/>
            <person name="Kalinowski J."/>
            <person name="Ruckert C."/>
        </authorList>
    </citation>
    <scope>NUCLEOTIDE SEQUENCE</scope>
    <source>
        <strain evidence="10">JCM 4956</strain>
    </source>
</reference>
<keyword evidence="7" id="KW-0046">Antibiotic resistance</keyword>
<comment type="caution">
    <text evidence="10">The sequence shown here is derived from an EMBL/GenBank/DDBJ whole genome shotgun (WGS) entry which is preliminary data.</text>
</comment>
<evidence type="ECO:0000256" key="3">
    <source>
        <dbReference type="ARBA" id="ARBA00022475"/>
    </source>
</evidence>
<dbReference type="CDD" id="cd17321">
    <property type="entry name" value="MFS_MMR_MDR_like"/>
    <property type="match status" value="1"/>
</dbReference>
<dbReference type="EMBL" id="BMWD01000039">
    <property type="protein sequence ID" value="GGX93640.1"/>
    <property type="molecule type" value="Genomic_DNA"/>
</dbReference>
<dbReference type="Proteomes" id="UP000645555">
    <property type="component" value="Unassembled WGS sequence"/>
</dbReference>
<reference evidence="10" key="2">
    <citation type="submission" date="2020-09" db="EMBL/GenBank/DDBJ databases">
        <authorList>
            <person name="Sun Q."/>
            <person name="Ohkuma M."/>
        </authorList>
    </citation>
    <scope>NUCLEOTIDE SEQUENCE</scope>
    <source>
        <strain evidence="10">JCM 4956</strain>
    </source>
</reference>
<dbReference type="InterPro" id="IPR036259">
    <property type="entry name" value="MFS_trans_sf"/>
</dbReference>
<feature type="transmembrane region" description="Helical" evidence="8">
    <location>
        <begin position="280"/>
        <end position="303"/>
    </location>
</feature>
<dbReference type="Gene3D" id="1.20.1250.20">
    <property type="entry name" value="MFS general substrate transporter like domains"/>
    <property type="match status" value="1"/>
</dbReference>
<proteinExistence type="predicted"/>
<dbReference type="SUPFAM" id="SSF103473">
    <property type="entry name" value="MFS general substrate transporter"/>
    <property type="match status" value="1"/>
</dbReference>
<dbReference type="InterPro" id="IPR011701">
    <property type="entry name" value="MFS"/>
</dbReference>
<feature type="transmembrane region" description="Helical" evidence="8">
    <location>
        <begin position="242"/>
        <end position="259"/>
    </location>
</feature>
<feature type="transmembrane region" description="Helical" evidence="8">
    <location>
        <begin position="123"/>
        <end position="141"/>
    </location>
</feature>
<evidence type="ECO:0000259" key="9">
    <source>
        <dbReference type="PROSITE" id="PS50850"/>
    </source>
</evidence>
<feature type="transmembrane region" description="Helical" evidence="8">
    <location>
        <begin position="462"/>
        <end position="481"/>
    </location>
</feature>